<gene>
    <name evidence="4" type="ORF">DB31_9110</name>
</gene>
<accession>A0A085WGT3</accession>
<protein>
    <recommendedName>
        <fullName evidence="3">Copper-binding protein MbnP-like domain-containing protein</fullName>
    </recommendedName>
</protein>
<evidence type="ECO:0000313" key="5">
    <source>
        <dbReference type="Proteomes" id="UP000028725"/>
    </source>
</evidence>
<dbReference type="InterPro" id="IPR046863">
    <property type="entry name" value="MbnP-like_dom"/>
</dbReference>
<dbReference type="EMBL" id="JMCB01000009">
    <property type="protein sequence ID" value="KFE66896.1"/>
    <property type="molecule type" value="Genomic_DNA"/>
</dbReference>
<dbReference type="OrthoDB" id="1422031at2"/>
<sequence>MKTSLFSSVSLGRALGLALISCILLAACGEDSPRQGTLSPEEQKALEQQVTDLESEVTRLEGQILQWQQEHEDAQNTQAQLIAQVNTLRQQLDEARRLLESQDWQGVLVQLESARSELQGLTARLAATDGSLELYAALAFGPEPFELDRSYFTAGGDTITFTELRYWLSNIRLVKQDGSQVPLPGSYYLMEVLKEQAVEGTNESETLPANRRERVQVSAVPAGVYTGILFSVGVDPTYNDDLSRQAGELHVLKNMTSISWMWFTSYIFTKTQGRYLKADGATDSFAWETGSNANYRTVQKSFPAPITVNSQKRLHVNLRADVSALFAALSPRTTPTISASHTAERATLSDSYSSMFSLVSVENPSR</sequence>
<dbReference type="Pfam" id="PF20243">
    <property type="entry name" value="MbnP"/>
    <property type="match status" value="1"/>
</dbReference>
<dbReference type="STRING" id="394096.DB31_9110"/>
<feature type="signal peptide" evidence="2">
    <location>
        <begin position="1"/>
        <end position="26"/>
    </location>
</feature>
<keyword evidence="1" id="KW-0175">Coiled coil</keyword>
<name>A0A085WGT3_9BACT</name>
<keyword evidence="2" id="KW-0732">Signal</keyword>
<comment type="caution">
    <text evidence="4">The sequence shown here is derived from an EMBL/GenBank/DDBJ whole genome shotgun (WGS) entry which is preliminary data.</text>
</comment>
<evidence type="ECO:0000256" key="1">
    <source>
        <dbReference type="SAM" id="Coils"/>
    </source>
</evidence>
<evidence type="ECO:0000259" key="3">
    <source>
        <dbReference type="Pfam" id="PF20243"/>
    </source>
</evidence>
<feature type="coiled-coil region" evidence="1">
    <location>
        <begin position="43"/>
        <end position="105"/>
    </location>
</feature>
<organism evidence="4 5">
    <name type="scientific">Hyalangium minutum</name>
    <dbReference type="NCBI Taxonomy" id="394096"/>
    <lineage>
        <taxon>Bacteria</taxon>
        <taxon>Pseudomonadati</taxon>
        <taxon>Myxococcota</taxon>
        <taxon>Myxococcia</taxon>
        <taxon>Myxococcales</taxon>
        <taxon>Cystobacterineae</taxon>
        <taxon>Archangiaceae</taxon>
        <taxon>Hyalangium</taxon>
    </lineage>
</organism>
<dbReference type="RefSeq" id="WP_044191991.1">
    <property type="nucleotide sequence ID" value="NZ_JMCB01000009.1"/>
</dbReference>
<feature type="domain" description="Copper-binding protein MbnP-like" evidence="3">
    <location>
        <begin position="131"/>
        <end position="335"/>
    </location>
</feature>
<dbReference type="Proteomes" id="UP000028725">
    <property type="component" value="Unassembled WGS sequence"/>
</dbReference>
<evidence type="ECO:0000313" key="4">
    <source>
        <dbReference type="EMBL" id="KFE66896.1"/>
    </source>
</evidence>
<proteinExistence type="predicted"/>
<evidence type="ECO:0000256" key="2">
    <source>
        <dbReference type="SAM" id="SignalP"/>
    </source>
</evidence>
<feature type="chain" id="PRO_5001799844" description="Copper-binding protein MbnP-like domain-containing protein" evidence="2">
    <location>
        <begin position="27"/>
        <end position="366"/>
    </location>
</feature>
<reference evidence="4 5" key="1">
    <citation type="submission" date="2014-04" db="EMBL/GenBank/DDBJ databases">
        <title>Genome assembly of Hyalangium minutum DSM 14724.</title>
        <authorList>
            <person name="Sharma G."/>
            <person name="Subramanian S."/>
        </authorList>
    </citation>
    <scope>NUCLEOTIDE SEQUENCE [LARGE SCALE GENOMIC DNA]</scope>
    <source>
        <strain evidence="4 5">DSM 14724</strain>
    </source>
</reference>
<keyword evidence="5" id="KW-1185">Reference proteome</keyword>
<dbReference type="PROSITE" id="PS51257">
    <property type="entry name" value="PROKAR_LIPOPROTEIN"/>
    <property type="match status" value="1"/>
</dbReference>
<dbReference type="AlphaFoldDB" id="A0A085WGT3"/>